<evidence type="ECO:0000256" key="1">
    <source>
        <dbReference type="ARBA" id="ARBA00007274"/>
    </source>
</evidence>
<dbReference type="AlphaFoldDB" id="A0A2Z4GB90"/>
<proteinExistence type="inferred from homology"/>
<dbReference type="InterPro" id="IPR051159">
    <property type="entry name" value="Hexapeptide_acetyltransf"/>
</dbReference>
<dbReference type="GO" id="GO:0005829">
    <property type="term" value="C:cytosol"/>
    <property type="evidence" value="ECO:0007669"/>
    <property type="project" value="TreeGrafter"/>
</dbReference>
<dbReference type="PANTHER" id="PTHR23416:SF23">
    <property type="entry name" value="ACETYLTRANSFERASE C18B11.09C-RELATED"/>
    <property type="match status" value="1"/>
</dbReference>
<keyword evidence="2 3" id="KW-0808">Transferase</keyword>
<protein>
    <submittedName>
        <fullName evidence="3">Colanic acid biosynthesis acetyltransferase WcaF</fullName>
    </submittedName>
</protein>
<dbReference type="CDD" id="cd05825">
    <property type="entry name" value="LbH_wcaF_like"/>
    <property type="match status" value="1"/>
</dbReference>
<dbReference type="KEGG" id="als:DJ013_09555"/>
<evidence type="ECO:0000313" key="4">
    <source>
        <dbReference type="Proteomes" id="UP000249873"/>
    </source>
</evidence>
<comment type="similarity">
    <text evidence="1">Belongs to the transferase hexapeptide repeat family.</text>
</comment>
<dbReference type="SUPFAM" id="SSF51161">
    <property type="entry name" value="Trimeric LpxA-like enzymes"/>
    <property type="match status" value="1"/>
</dbReference>
<evidence type="ECO:0000256" key="2">
    <source>
        <dbReference type="ARBA" id="ARBA00022679"/>
    </source>
</evidence>
<evidence type="ECO:0000313" key="3">
    <source>
        <dbReference type="EMBL" id="AWV98404.1"/>
    </source>
</evidence>
<reference evidence="3 4" key="1">
    <citation type="submission" date="2018-05" db="EMBL/GenBank/DDBJ databases">
        <title>Complete genome sequence of Arcticibacterium luteifluviistationis SM1504T, a cytophagaceae bacterium isolated from Arctic surface seawater.</title>
        <authorList>
            <person name="Li Y."/>
            <person name="Qin Q.-L."/>
        </authorList>
    </citation>
    <scope>NUCLEOTIDE SEQUENCE [LARGE SCALE GENOMIC DNA]</scope>
    <source>
        <strain evidence="3 4">SM1504</strain>
    </source>
</reference>
<dbReference type="GO" id="GO:0008374">
    <property type="term" value="F:O-acyltransferase activity"/>
    <property type="evidence" value="ECO:0007669"/>
    <property type="project" value="TreeGrafter"/>
</dbReference>
<name>A0A2Z4GB90_9BACT</name>
<dbReference type="NCBIfam" id="NF007797">
    <property type="entry name" value="PRK10502.1"/>
    <property type="match status" value="1"/>
</dbReference>
<dbReference type="OrthoDB" id="9814490at2"/>
<dbReference type="EMBL" id="CP029480">
    <property type="protein sequence ID" value="AWV98404.1"/>
    <property type="molecule type" value="Genomic_DNA"/>
</dbReference>
<dbReference type="PANTHER" id="PTHR23416">
    <property type="entry name" value="SIALIC ACID SYNTHASE-RELATED"/>
    <property type="match status" value="1"/>
</dbReference>
<accession>A0A2Z4GB90</accession>
<dbReference type="Proteomes" id="UP000249873">
    <property type="component" value="Chromosome"/>
</dbReference>
<dbReference type="RefSeq" id="WP_111371597.1">
    <property type="nucleotide sequence ID" value="NZ_CP029480.1"/>
</dbReference>
<dbReference type="Gene3D" id="2.160.10.10">
    <property type="entry name" value="Hexapeptide repeat proteins"/>
    <property type="match status" value="1"/>
</dbReference>
<dbReference type="InterPro" id="IPR011004">
    <property type="entry name" value="Trimer_LpxA-like_sf"/>
</dbReference>
<keyword evidence="4" id="KW-1185">Reference proteome</keyword>
<gene>
    <name evidence="3" type="ORF">DJ013_09555</name>
</gene>
<sequence>MNKVDLSKYDNSWYNHGPLYRRLLWLLFGRIFINTYFPIPTKFKIIVLRVFGAKMGENIMIKPKVNIKYPWLLEVGDNTWIGEQVWIDNLDFVKVGTNVCLSQGVMLLTGNHDYKSRKFDLMVGKITLEDGVWIGAKSLVAPGVICHEHSVLGAASLLSKSLPSNEIWSGNPAIFLRNRIIE</sequence>
<organism evidence="3 4">
    <name type="scientific">Arcticibacterium luteifluviistationis</name>
    <dbReference type="NCBI Taxonomy" id="1784714"/>
    <lineage>
        <taxon>Bacteria</taxon>
        <taxon>Pseudomonadati</taxon>
        <taxon>Bacteroidota</taxon>
        <taxon>Cytophagia</taxon>
        <taxon>Cytophagales</taxon>
        <taxon>Leadbetterellaceae</taxon>
        <taxon>Arcticibacterium</taxon>
    </lineage>
</organism>